<dbReference type="EMBL" id="JAGSPN010000008">
    <property type="protein sequence ID" value="MBR7782922.1"/>
    <property type="molecule type" value="Genomic_DNA"/>
</dbReference>
<feature type="transmembrane region" description="Helical" evidence="1">
    <location>
        <begin position="192"/>
        <end position="210"/>
    </location>
</feature>
<feature type="transmembrane region" description="Helical" evidence="1">
    <location>
        <begin position="165"/>
        <end position="186"/>
    </location>
</feature>
<comment type="caution">
    <text evidence="2">The sequence shown here is derived from an EMBL/GenBank/DDBJ whole genome shotgun (WGS) entry which is preliminary data.</text>
</comment>
<dbReference type="Proteomes" id="UP000680067">
    <property type="component" value="Unassembled WGS sequence"/>
</dbReference>
<dbReference type="RefSeq" id="WP_212688215.1">
    <property type="nucleotide sequence ID" value="NZ_JAGSPN010000008.1"/>
</dbReference>
<feature type="transmembrane region" description="Helical" evidence="1">
    <location>
        <begin position="51"/>
        <end position="68"/>
    </location>
</feature>
<organism evidence="2 3">
    <name type="scientific">Undibacterium luofuense</name>
    <dbReference type="NCBI Taxonomy" id="2828733"/>
    <lineage>
        <taxon>Bacteria</taxon>
        <taxon>Pseudomonadati</taxon>
        <taxon>Pseudomonadota</taxon>
        <taxon>Betaproteobacteria</taxon>
        <taxon>Burkholderiales</taxon>
        <taxon>Oxalobacteraceae</taxon>
        <taxon>Undibacterium</taxon>
    </lineage>
</organism>
<keyword evidence="1" id="KW-0472">Membrane</keyword>
<keyword evidence="1" id="KW-0812">Transmembrane</keyword>
<evidence type="ECO:0000256" key="1">
    <source>
        <dbReference type="SAM" id="Phobius"/>
    </source>
</evidence>
<accession>A0A941I5L8</accession>
<evidence type="ECO:0000313" key="2">
    <source>
        <dbReference type="EMBL" id="MBR7782922.1"/>
    </source>
</evidence>
<dbReference type="InterPro" id="IPR021683">
    <property type="entry name" value="DUF3267"/>
</dbReference>
<reference evidence="2" key="1">
    <citation type="submission" date="2021-04" db="EMBL/GenBank/DDBJ databases">
        <title>novel species isolated from subtropical streams in China.</title>
        <authorList>
            <person name="Lu H."/>
        </authorList>
    </citation>
    <scope>NUCLEOTIDE SEQUENCE</scope>
    <source>
        <strain evidence="2">LFS511W</strain>
    </source>
</reference>
<dbReference type="AlphaFoldDB" id="A0A941I5L8"/>
<keyword evidence="3" id="KW-1185">Reference proteome</keyword>
<evidence type="ECO:0000313" key="3">
    <source>
        <dbReference type="Proteomes" id="UP000680067"/>
    </source>
</evidence>
<proteinExistence type="predicted"/>
<feature type="transmembrane region" description="Helical" evidence="1">
    <location>
        <begin position="104"/>
        <end position="130"/>
    </location>
</feature>
<gene>
    <name evidence="2" type="ORF">KDM89_12265</name>
</gene>
<protein>
    <submittedName>
        <fullName evidence="2">DUF3267 domain-containing protein</fullName>
    </submittedName>
</protein>
<keyword evidence="1" id="KW-1133">Transmembrane helix</keyword>
<sequence>MKFINLRKYPKEAFSTSQKIQNESASIADQINTEADLNEAYKSIEKISFRMDLYIPPVLLALWIWLAFPNLEAWPYLLPTLNHFFSHPPAIFGGPGLLQFTLQALFSCLLAIFFIFPIVAAHELLHLLALPHKIFHPQTKLLYWFKKTGPQFAIKVGGSVTREQWIWISLFPLLILSVLPFVLLVCGVRLDLTFGAVAAANAGLSSLDILKSYAQWKYRQRGERIHISD</sequence>
<dbReference type="Pfam" id="PF11667">
    <property type="entry name" value="DUF3267"/>
    <property type="match status" value="1"/>
</dbReference>
<name>A0A941I5L8_9BURK</name>